<dbReference type="InterPro" id="IPR001841">
    <property type="entry name" value="Znf_RING"/>
</dbReference>
<gene>
    <name evidence="7" type="ORF">WJX74_009222</name>
</gene>
<dbReference type="AlphaFoldDB" id="A0AAW1QZW7"/>
<dbReference type="Proteomes" id="UP001438707">
    <property type="component" value="Unassembled WGS sequence"/>
</dbReference>
<dbReference type="CDD" id="cd16449">
    <property type="entry name" value="RING-HC"/>
    <property type="match status" value="1"/>
</dbReference>
<protein>
    <recommendedName>
        <fullName evidence="6">RING-type domain-containing protein</fullName>
    </recommendedName>
</protein>
<evidence type="ECO:0000256" key="4">
    <source>
        <dbReference type="PROSITE-ProRule" id="PRU00175"/>
    </source>
</evidence>
<dbReference type="InterPro" id="IPR018957">
    <property type="entry name" value="Znf_C3HC4_RING-type"/>
</dbReference>
<evidence type="ECO:0000256" key="3">
    <source>
        <dbReference type="ARBA" id="ARBA00022833"/>
    </source>
</evidence>
<keyword evidence="1" id="KW-0479">Metal-binding</keyword>
<dbReference type="Pfam" id="PF00097">
    <property type="entry name" value="zf-C3HC4"/>
    <property type="match status" value="1"/>
</dbReference>
<evidence type="ECO:0000259" key="6">
    <source>
        <dbReference type="PROSITE" id="PS50089"/>
    </source>
</evidence>
<dbReference type="Gene3D" id="3.30.40.10">
    <property type="entry name" value="Zinc/RING finger domain, C3HC4 (zinc finger)"/>
    <property type="match status" value="1"/>
</dbReference>
<name>A0AAW1QZW7_9CHLO</name>
<dbReference type="PROSITE" id="PS50089">
    <property type="entry name" value="ZF_RING_2"/>
    <property type="match status" value="1"/>
</dbReference>
<feature type="domain" description="RING-type" evidence="6">
    <location>
        <begin position="213"/>
        <end position="254"/>
    </location>
</feature>
<evidence type="ECO:0000313" key="8">
    <source>
        <dbReference type="Proteomes" id="UP001438707"/>
    </source>
</evidence>
<dbReference type="SUPFAM" id="SSF57850">
    <property type="entry name" value="RING/U-box"/>
    <property type="match status" value="1"/>
</dbReference>
<proteinExistence type="predicted"/>
<dbReference type="InterPro" id="IPR017907">
    <property type="entry name" value="Znf_RING_CS"/>
</dbReference>
<organism evidence="7 8">
    <name type="scientific">Apatococcus lobatus</name>
    <dbReference type="NCBI Taxonomy" id="904363"/>
    <lineage>
        <taxon>Eukaryota</taxon>
        <taxon>Viridiplantae</taxon>
        <taxon>Chlorophyta</taxon>
        <taxon>core chlorophytes</taxon>
        <taxon>Trebouxiophyceae</taxon>
        <taxon>Chlorellales</taxon>
        <taxon>Chlorellaceae</taxon>
        <taxon>Apatococcus</taxon>
    </lineage>
</organism>
<evidence type="ECO:0000256" key="2">
    <source>
        <dbReference type="ARBA" id="ARBA00022771"/>
    </source>
</evidence>
<feature type="region of interest" description="Disordered" evidence="5">
    <location>
        <begin position="41"/>
        <end position="67"/>
    </location>
</feature>
<evidence type="ECO:0000256" key="5">
    <source>
        <dbReference type="SAM" id="MobiDB-lite"/>
    </source>
</evidence>
<reference evidence="7 8" key="1">
    <citation type="journal article" date="2024" name="Nat. Commun.">
        <title>Phylogenomics reveals the evolutionary origins of lichenization in chlorophyte algae.</title>
        <authorList>
            <person name="Puginier C."/>
            <person name="Libourel C."/>
            <person name="Otte J."/>
            <person name="Skaloud P."/>
            <person name="Haon M."/>
            <person name="Grisel S."/>
            <person name="Petersen M."/>
            <person name="Berrin J.G."/>
            <person name="Delaux P.M."/>
            <person name="Dal Grande F."/>
            <person name="Keller J."/>
        </authorList>
    </citation>
    <scope>NUCLEOTIDE SEQUENCE [LARGE SCALE GENOMIC DNA]</scope>
    <source>
        <strain evidence="7 8">SAG 2145</strain>
    </source>
</reference>
<evidence type="ECO:0000313" key="7">
    <source>
        <dbReference type="EMBL" id="KAK9827175.1"/>
    </source>
</evidence>
<dbReference type="PROSITE" id="PS00518">
    <property type="entry name" value="ZF_RING_1"/>
    <property type="match status" value="1"/>
</dbReference>
<keyword evidence="8" id="KW-1185">Reference proteome</keyword>
<dbReference type="EMBL" id="JALJOS010000019">
    <property type="protein sequence ID" value="KAK9827175.1"/>
    <property type="molecule type" value="Genomic_DNA"/>
</dbReference>
<dbReference type="GO" id="GO:0008270">
    <property type="term" value="F:zinc ion binding"/>
    <property type="evidence" value="ECO:0007669"/>
    <property type="project" value="UniProtKB-KW"/>
</dbReference>
<evidence type="ECO:0000256" key="1">
    <source>
        <dbReference type="ARBA" id="ARBA00022723"/>
    </source>
</evidence>
<keyword evidence="3" id="KW-0862">Zinc</keyword>
<feature type="region of interest" description="Disordered" evidence="5">
    <location>
        <begin position="1"/>
        <end position="20"/>
    </location>
</feature>
<comment type="caution">
    <text evidence="7">The sequence shown here is derived from an EMBL/GenBank/DDBJ whole genome shotgun (WGS) entry which is preliminary data.</text>
</comment>
<keyword evidence="2 4" id="KW-0863">Zinc-finger</keyword>
<accession>A0AAW1QZW7</accession>
<sequence length="254" mass="27810">MERTSFGGHPLFTPLPEQIQFPPAGSISPLDLLPMLSSPSLPSRHRYRGENSPHTQEGDMSTTEDDYNYGFSPPIPVSGFPPTEAHMQEAQEWLAGVGLDEDLVRGFSDRLQQVMDGALAEAGKHVDDINSTSAHVERWEEALRTVRLGIEDSEYASEIESLAQAEAGLVKAVEMANGRIKELVEAADRVDARVVVLKRLTDHVQENPPPPWCPICTTRPVDTAAQPCGHLFCKGCAKRMMAGSGGRRNPRPCT</sequence>
<feature type="compositionally biased region" description="Polar residues" evidence="5">
    <location>
        <begin position="52"/>
        <end position="61"/>
    </location>
</feature>
<dbReference type="InterPro" id="IPR013083">
    <property type="entry name" value="Znf_RING/FYVE/PHD"/>
</dbReference>